<proteinExistence type="predicted"/>
<gene>
    <name evidence="1" type="ORF">QFC24_002516</name>
</gene>
<dbReference type="Proteomes" id="UP001234202">
    <property type="component" value="Unassembled WGS sequence"/>
</dbReference>
<accession>A0ACC2XSR7</accession>
<keyword evidence="2" id="KW-1185">Reference proteome</keyword>
<protein>
    <submittedName>
        <fullName evidence="1">Uncharacterized protein</fullName>
    </submittedName>
</protein>
<evidence type="ECO:0000313" key="1">
    <source>
        <dbReference type="EMBL" id="KAJ9125732.1"/>
    </source>
</evidence>
<reference evidence="1" key="1">
    <citation type="submission" date="2023-04" db="EMBL/GenBank/DDBJ databases">
        <title>Draft Genome sequencing of Naganishia species isolated from polar environments using Oxford Nanopore Technology.</title>
        <authorList>
            <person name="Leo P."/>
            <person name="Venkateswaran K."/>
        </authorList>
    </citation>
    <scope>NUCLEOTIDE SEQUENCE</scope>
    <source>
        <strain evidence="1">DBVPG 5303</strain>
    </source>
</reference>
<dbReference type="EMBL" id="JASBWV010000007">
    <property type="protein sequence ID" value="KAJ9125732.1"/>
    <property type="molecule type" value="Genomic_DNA"/>
</dbReference>
<evidence type="ECO:0000313" key="2">
    <source>
        <dbReference type="Proteomes" id="UP001234202"/>
    </source>
</evidence>
<comment type="caution">
    <text evidence="1">The sequence shown here is derived from an EMBL/GenBank/DDBJ whole genome shotgun (WGS) entry which is preliminary data.</text>
</comment>
<organism evidence="1 2">
    <name type="scientific">Naganishia onofrii</name>
    <dbReference type="NCBI Taxonomy" id="1851511"/>
    <lineage>
        <taxon>Eukaryota</taxon>
        <taxon>Fungi</taxon>
        <taxon>Dikarya</taxon>
        <taxon>Basidiomycota</taxon>
        <taxon>Agaricomycotina</taxon>
        <taxon>Tremellomycetes</taxon>
        <taxon>Filobasidiales</taxon>
        <taxon>Filobasidiaceae</taxon>
        <taxon>Naganishia</taxon>
    </lineage>
</organism>
<sequence length="267" mass="28885">MFAKQIVKAGECEGLVGEAETEARKSEEWRKHGSEERPTLTLYHAYQDSPDRHSSLPPDSPLSPEPSPEEKATSIINSVPQTSLFTKTSGVLLGTGLTAAAISSELYVANEETVLAVGFLVILGAIASSIGAPYNSWANGHIDRIKGILNGARAEHTKAITERIDSVGQLKDVVPLTQSLYAVAKETAALEHTNFHLTQEAALKSELKAVLDSWVRYEQQQRESEQAALVKAVQTAVDAEVAKPAFKKQLLEEALTRVEALAKSKSI</sequence>
<name>A0ACC2XSR7_9TREE</name>